<dbReference type="GO" id="GO:0006508">
    <property type="term" value="P:proteolysis"/>
    <property type="evidence" value="ECO:0007669"/>
    <property type="project" value="UniProtKB-KW"/>
</dbReference>
<evidence type="ECO:0000256" key="14">
    <source>
        <dbReference type="RuleBase" id="RU361183"/>
    </source>
</evidence>
<evidence type="ECO:0000313" key="18">
    <source>
        <dbReference type="Proteomes" id="UP000024635"/>
    </source>
</evidence>
<dbReference type="GO" id="GO:0008270">
    <property type="term" value="F:zinc ion binding"/>
    <property type="evidence" value="ECO:0007669"/>
    <property type="project" value="UniProtKB-UniRule"/>
</dbReference>
<feature type="domain" description="Peptidase M12A" evidence="16">
    <location>
        <begin position="16"/>
        <end position="247"/>
    </location>
</feature>
<organism evidence="17 18">
    <name type="scientific">Ancylostoma ceylanicum</name>
    <dbReference type="NCBI Taxonomy" id="53326"/>
    <lineage>
        <taxon>Eukaryota</taxon>
        <taxon>Metazoa</taxon>
        <taxon>Ecdysozoa</taxon>
        <taxon>Nematoda</taxon>
        <taxon>Chromadorea</taxon>
        <taxon>Rhabditida</taxon>
        <taxon>Rhabditina</taxon>
        <taxon>Rhabditomorpha</taxon>
        <taxon>Strongyloidea</taxon>
        <taxon>Ancylostomatidae</taxon>
        <taxon>Ancylostomatinae</taxon>
        <taxon>Ancylostoma</taxon>
    </lineage>
</organism>
<dbReference type="EMBL" id="JARK01001346">
    <property type="protein sequence ID" value="EYC26639.1"/>
    <property type="molecule type" value="Genomic_DNA"/>
</dbReference>
<dbReference type="PROSITE" id="PS01180">
    <property type="entry name" value="CUB"/>
    <property type="match status" value="1"/>
</dbReference>
<protein>
    <recommendedName>
        <fullName evidence="11">Zinc metalloproteinase</fullName>
    </recommendedName>
</protein>
<sequence>MMRTIPIIFLFVIYVSGLVSGGTTNEKNSRNRWMQKRSAGSSEIINYYFDYKMEQTKKDLFRKAAKAWEDYTCVEFKEDNKRASNPMFVRGDYDCSFNKSPGEGTGHILSVGCGYFGGAAHEVGHALGLIHTHTRYDRETYLTVNSTNVEREFRESYEDDIKDLKETQIKKQAEDYKRVQYGKSEIESDYYGVPYDYGSIMHYGTADVNPSMIPTDKNHKRTMGSQFISFTDLLEVNKRYNCLGKCPDDDDRTVTCEHDGFPNPKNCSACVCPRGYGGPSCGKMPDDCGQDLRAQDDWQPMVLNISSPRNSSEYFVCTSWIRSEHGKTIEVEIDSITDDLKTYGCGYAAVEIKSQDDQRLTGYRFCSKDDQGIRLTSNHTPVPIITYSMTTAPLHVTLKYRSGKSIQMFRFFTLHRNCQYSVKNHSNYILFSSDQRLTLV</sequence>
<dbReference type="PRINTS" id="PR00480">
    <property type="entry name" value="ASTACIN"/>
</dbReference>
<evidence type="ECO:0000256" key="11">
    <source>
        <dbReference type="PIRNR" id="PIRNR036365"/>
    </source>
</evidence>
<evidence type="ECO:0000256" key="3">
    <source>
        <dbReference type="ARBA" id="ARBA00022536"/>
    </source>
</evidence>
<evidence type="ECO:0000256" key="6">
    <source>
        <dbReference type="ARBA" id="ARBA00022801"/>
    </source>
</evidence>
<dbReference type="InterPro" id="IPR017050">
    <property type="entry name" value="Metallopeptidase_nem"/>
</dbReference>
<dbReference type="OrthoDB" id="291007at2759"/>
<feature type="signal peptide" evidence="11 14">
    <location>
        <begin position="1"/>
        <end position="17"/>
    </location>
</feature>
<dbReference type="Gene3D" id="3.40.390.10">
    <property type="entry name" value="Collagenase (Catalytic Domain)"/>
    <property type="match status" value="1"/>
</dbReference>
<dbReference type="InterPro" id="IPR035914">
    <property type="entry name" value="Sperma_CUB_dom_sf"/>
</dbReference>
<dbReference type="GO" id="GO:0004222">
    <property type="term" value="F:metalloendopeptidase activity"/>
    <property type="evidence" value="ECO:0007669"/>
    <property type="project" value="UniProtKB-UniRule"/>
</dbReference>
<dbReference type="Proteomes" id="UP000024635">
    <property type="component" value="Unassembled WGS sequence"/>
</dbReference>
<evidence type="ECO:0000256" key="4">
    <source>
        <dbReference type="ARBA" id="ARBA00022670"/>
    </source>
</evidence>
<dbReference type="Pfam" id="PF01400">
    <property type="entry name" value="Astacin"/>
    <property type="match status" value="2"/>
</dbReference>
<keyword evidence="18" id="KW-1185">Reference proteome</keyword>
<dbReference type="Gene3D" id="2.60.120.290">
    <property type="entry name" value="Spermadhesin, CUB domain"/>
    <property type="match status" value="1"/>
</dbReference>
<keyword evidence="2 11" id="KW-0964">Secreted</keyword>
<comment type="caution">
    <text evidence="17">The sequence shown here is derived from an EMBL/GenBank/DDBJ whole genome shotgun (WGS) entry which is preliminary data.</text>
</comment>
<dbReference type="InterPro" id="IPR000859">
    <property type="entry name" value="CUB_dom"/>
</dbReference>
<feature type="active site" evidence="13">
    <location>
        <position position="122"/>
    </location>
</feature>
<feature type="binding site" evidence="13">
    <location>
        <position position="125"/>
    </location>
    <ligand>
        <name>Zn(2+)</name>
        <dbReference type="ChEBI" id="CHEBI:29105"/>
        <note>catalytic</note>
    </ligand>
</feature>
<keyword evidence="5 13" id="KW-0479">Metal-binding</keyword>
<evidence type="ECO:0000256" key="7">
    <source>
        <dbReference type="ARBA" id="ARBA00022833"/>
    </source>
</evidence>
<dbReference type="InterPro" id="IPR001506">
    <property type="entry name" value="Peptidase_M12A"/>
</dbReference>
<evidence type="ECO:0000259" key="16">
    <source>
        <dbReference type="PROSITE" id="PS51864"/>
    </source>
</evidence>
<evidence type="ECO:0000256" key="9">
    <source>
        <dbReference type="ARBA" id="ARBA00023157"/>
    </source>
</evidence>
<evidence type="ECO:0000256" key="8">
    <source>
        <dbReference type="ARBA" id="ARBA00023049"/>
    </source>
</evidence>
<keyword evidence="7 13" id="KW-0862">Zinc</keyword>
<evidence type="ECO:0000259" key="15">
    <source>
        <dbReference type="PROSITE" id="PS01180"/>
    </source>
</evidence>
<dbReference type="PIRSF" id="PIRSF036365">
    <property type="entry name" value="Astacin_nematoda"/>
    <property type="match status" value="1"/>
</dbReference>
<dbReference type="InterPro" id="IPR024079">
    <property type="entry name" value="MetalloPept_cat_dom_sf"/>
</dbReference>
<gene>
    <name evidence="17" type="primary">Acey_s0010.g882</name>
    <name evidence="17" type="ORF">Y032_0010g882</name>
</gene>
<evidence type="ECO:0000256" key="10">
    <source>
        <dbReference type="ARBA" id="ARBA00023180"/>
    </source>
</evidence>
<reference evidence="18" key="1">
    <citation type="journal article" date="2015" name="Nat. Genet.">
        <title>The genome and transcriptome of the zoonotic hookworm Ancylostoma ceylanicum identify infection-specific gene families.</title>
        <authorList>
            <person name="Schwarz E.M."/>
            <person name="Hu Y."/>
            <person name="Antoshechkin I."/>
            <person name="Miller M.M."/>
            <person name="Sternberg P.W."/>
            <person name="Aroian R.V."/>
        </authorList>
    </citation>
    <scope>NUCLEOTIDE SEQUENCE</scope>
    <source>
        <strain evidence="18">HY135</strain>
    </source>
</reference>
<keyword evidence="3" id="KW-0245">EGF-like domain</keyword>
<comment type="caution">
    <text evidence="12">Lacks conserved residue(s) required for the propagation of feature annotation.</text>
</comment>
<feature type="domain" description="CUB" evidence="15">
    <location>
        <begin position="288"/>
        <end position="419"/>
    </location>
</feature>
<dbReference type="GO" id="GO:0005576">
    <property type="term" value="C:extracellular region"/>
    <property type="evidence" value="ECO:0007669"/>
    <property type="project" value="UniProtKB-SubCell"/>
</dbReference>
<feature type="chain" id="PRO_5005101005" description="Zinc metalloproteinase" evidence="11 14">
    <location>
        <begin position="18"/>
        <end position="440"/>
    </location>
</feature>
<evidence type="ECO:0000256" key="13">
    <source>
        <dbReference type="PROSITE-ProRule" id="PRU01211"/>
    </source>
</evidence>
<dbReference type="STRING" id="53326.A0A016VGA2"/>
<keyword evidence="10" id="KW-0325">Glycoprotein</keyword>
<dbReference type="GO" id="GO:0018996">
    <property type="term" value="P:molting cycle, collagen and cuticulin-based cuticle"/>
    <property type="evidence" value="ECO:0007669"/>
    <property type="project" value="InterPro"/>
</dbReference>
<keyword evidence="6 13" id="KW-0378">Hydrolase</keyword>
<keyword evidence="9" id="KW-1015">Disulfide bond</keyword>
<keyword evidence="4 13" id="KW-0645">Protease</keyword>
<dbReference type="InterPro" id="IPR006026">
    <property type="entry name" value="Peptidase_Metallo"/>
</dbReference>
<proteinExistence type="predicted"/>
<dbReference type="AlphaFoldDB" id="A0A016VGA2"/>
<evidence type="ECO:0000313" key="17">
    <source>
        <dbReference type="EMBL" id="EYC26639.1"/>
    </source>
</evidence>
<evidence type="ECO:0000256" key="1">
    <source>
        <dbReference type="ARBA" id="ARBA00004613"/>
    </source>
</evidence>
<dbReference type="PROSITE" id="PS51864">
    <property type="entry name" value="ASTACIN"/>
    <property type="match status" value="1"/>
</dbReference>
<dbReference type="SUPFAM" id="SSF55486">
    <property type="entry name" value="Metalloproteases ('zincins'), catalytic domain"/>
    <property type="match status" value="1"/>
</dbReference>
<evidence type="ECO:0000256" key="2">
    <source>
        <dbReference type="ARBA" id="ARBA00022525"/>
    </source>
</evidence>
<dbReference type="PANTHER" id="PTHR10127">
    <property type="entry name" value="DISCOIDIN, CUB, EGF, LAMININ , AND ZINC METALLOPROTEASE DOMAIN CONTAINING"/>
    <property type="match status" value="1"/>
</dbReference>
<evidence type="ECO:0000256" key="5">
    <source>
        <dbReference type="ARBA" id="ARBA00022723"/>
    </source>
</evidence>
<accession>A0A016VGA2</accession>
<feature type="binding site" evidence="13">
    <location>
        <position position="131"/>
    </location>
    <ligand>
        <name>Zn(2+)</name>
        <dbReference type="ChEBI" id="CHEBI:29105"/>
        <note>catalytic</note>
    </ligand>
</feature>
<comment type="subcellular location">
    <subcellularLocation>
        <location evidence="1 11">Secreted</location>
    </subcellularLocation>
</comment>
<keyword evidence="8 13" id="KW-0482">Metalloprotease</keyword>
<dbReference type="SMART" id="SM00235">
    <property type="entry name" value="ZnMc"/>
    <property type="match status" value="1"/>
</dbReference>
<feature type="binding site" evidence="13">
    <location>
        <position position="121"/>
    </location>
    <ligand>
        <name>Zn(2+)</name>
        <dbReference type="ChEBI" id="CHEBI:29105"/>
        <note>catalytic</note>
    </ligand>
</feature>
<name>A0A016VGA2_9BILA</name>
<comment type="cofactor">
    <cofactor evidence="13 14">
        <name>Zn(2+)</name>
        <dbReference type="ChEBI" id="CHEBI:29105"/>
    </cofactor>
    <text evidence="13 14">Binds 1 zinc ion per subunit.</text>
</comment>
<keyword evidence="11 14" id="KW-0732">Signal</keyword>
<evidence type="ECO:0000256" key="12">
    <source>
        <dbReference type="PROSITE-ProRule" id="PRU00059"/>
    </source>
</evidence>
<dbReference type="PANTHER" id="PTHR10127:SF831">
    <property type="entry name" value="ZINC METALLOPROTEINASE NAS-37"/>
    <property type="match status" value="1"/>
</dbReference>